<evidence type="ECO:0000313" key="2">
    <source>
        <dbReference type="EMBL" id="KAJ8476645.1"/>
    </source>
</evidence>
<reference evidence="2 3" key="1">
    <citation type="submission" date="2022-12" db="EMBL/GenBank/DDBJ databases">
        <title>Chromosome-scale assembly of the Ensete ventricosum genome.</title>
        <authorList>
            <person name="Dussert Y."/>
            <person name="Stocks J."/>
            <person name="Wendawek A."/>
            <person name="Woldeyes F."/>
            <person name="Nichols R.A."/>
            <person name="Borrell J.S."/>
        </authorList>
    </citation>
    <scope>NUCLEOTIDE SEQUENCE [LARGE SCALE GENOMIC DNA]</scope>
    <source>
        <strain evidence="3">cv. Maze</strain>
        <tissue evidence="2">Seeds</tissue>
    </source>
</reference>
<gene>
    <name evidence="2" type="ORF">OPV22_020372</name>
</gene>
<dbReference type="Proteomes" id="UP001222027">
    <property type="component" value="Unassembled WGS sequence"/>
</dbReference>
<name>A0AAV8PA33_ENSVE</name>
<feature type="region of interest" description="Disordered" evidence="1">
    <location>
        <begin position="182"/>
        <end position="202"/>
    </location>
</feature>
<dbReference type="AlphaFoldDB" id="A0AAV8PA33"/>
<sequence length="202" mass="22154">MTSPILSKSIEIPKLGIQRWHRLWCFTLDQTSGGIRALLIQPEMMVDINKPDIQSIRDAEPEFMRFPIQDPPQEGGNLHVASWKIERSEAGDGPPEQWVSITVNGQTAPTTSPSTMAVKTPKAPFPARSVRLFLKIHISGGSVCQNSNAEWKNRQAFIGIASFVDWTSVEFLIEYHSPSTGGKLRAVGGGDGGSRSKSGGRR</sequence>
<evidence type="ECO:0000256" key="1">
    <source>
        <dbReference type="SAM" id="MobiDB-lite"/>
    </source>
</evidence>
<comment type="caution">
    <text evidence="2">The sequence shown here is derived from an EMBL/GenBank/DDBJ whole genome shotgun (WGS) entry which is preliminary data.</text>
</comment>
<evidence type="ECO:0000313" key="3">
    <source>
        <dbReference type="Proteomes" id="UP001222027"/>
    </source>
</evidence>
<protein>
    <submittedName>
        <fullName evidence="2">Uncharacterized protein</fullName>
    </submittedName>
</protein>
<proteinExistence type="predicted"/>
<dbReference type="EMBL" id="JAQQAF010000006">
    <property type="protein sequence ID" value="KAJ8476645.1"/>
    <property type="molecule type" value="Genomic_DNA"/>
</dbReference>
<organism evidence="2 3">
    <name type="scientific">Ensete ventricosum</name>
    <name type="common">Abyssinian banana</name>
    <name type="synonym">Musa ensete</name>
    <dbReference type="NCBI Taxonomy" id="4639"/>
    <lineage>
        <taxon>Eukaryota</taxon>
        <taxon>Viridiplantae</taxon>
        <taxon>Streptophyta</taxon>
        <taxon>Embryophyta</taxon>
        <taxon>Tracheophyta</taxon>
        <taxon>Spermatophyta</taxon>
        <taxon>Magnoliopsida</taxon>
        <taxon>Liliopsida</taxon>
        <taxon>Zingiberales</taxon>
        <taxon>Musaceae</taxon>
        <taxon>Ensete</taxon>
    </lineage>
</organism>
<accession>A0AAV8PA33</accession>
<keyword evidence="3" id="KW-1185">Reference proteome</keyword>